<evidence type="ECO:0000313" key="6">
    <source>
        <dbReference type="Proteomes" id="UP001295794"/>
    </source>
</evidence>
<evidence type="ECO:0000256" key="2">
    <source>
        <dbReference type="ARBA" id="ARBA00022598"/>
    </source>
</evidence>
<feature type="domain" description="AMP-dependent synthetase/ligase" evidence="3">
    <location>
        <begin position="53"/>
        <end position="436"/>
    </location>
</feature>
<reference evidence="5" key="1">
    <citation type="submission" date="2023-11" db="EMBL/GenBank/DDBJ databases">
        <authorList>
            <person name="De Vega J J."/>
            <person name="De Vega J J."/>
        </authorList>
    </citation>
    <scope>NUCLEOTIDE SEQUENCE</scope>
</reference>
<dbReference type="InterPro" id="IPR025110">
    <property type="entry name" value="AMP-bd_C"/>
</dbReference>
<evidence type="ECO:0000256" key="1">
    <source>
        <dbReference type="ARBA" id="ARBA00006432"/>
    </source>
</evidence>
<keyword evidence="2" id="KW-0436">Ligase</keyword>
<dbReference type="InterPro" id="IPR045851">
    <property type="entry name" value="AMP-bd_C_sf"/>
</dbReference>
<dbReference type="Pfam" id="PF00501">
    <property type="entry name" value="AMP-binding"/>
    <property type="match status" value="1"/>
</dbReference>
<dbReference type="Gene3D" id="3.40.50.12780">
    <property type="entry name" value="N-terminal domain of ligase-like"/>
    <property type="match status" value="1"/>
</dbReference>
<dbReference type="InterPro" id="IPR000873">
    <property type="entry name" value="AMP-dep_synth/lig_dom"/>
</dbReference>
<dbReference type="PANTHER" id="PTHR43201">
    <property type="entry name" value="ACYL-COA SYNTHETASE"/>
    <property type="match status" value="1"/>
</dbReference>
<dbReference type="Proteomes" id="UP001295794">
    <property type="component" value="Unassembled WGS sequence"/>
</dbReference>
<proteinExistence type="inferred from homology"/>
<dbReference type="GO" id="GO:0006631">
    <property type="term" value="P:fatty acid metabolic process"/>
    <property type="evidence" value="ECO:0007669"/>
    <property type="project" value="TreeGrafter"/>
</dbReference>
<dbReference type="InterPro" id="IPR042099">
    <property type="entry name" value="ANL_N_sf"/>
</dbReference>
<dbReference type="Pfam" id="PF13193">
    <property type="entry name" value="AMP-binding_C"/>
    <property type="match status" value="1"/>
</dbReference>
<gene>
    <name evidence="5" type="ORF">MYCIT1_LOCUS26969</name>
</gene>
<name>A0AAD2HMZ8_9AGAR</name>
<dbReference type="EMBL" id="CAVNYO010000421">
    <property type="protein sequence ID" value="CAK5277834.1"/>
    <property type="molecule type" value="Genomic_DNA"/>
</dbReference>
<organism evidence="5 6">
    <name type="scientific">Mycena citricolor</name>
    <dbReference type="NCBI Taxonomy" id="2018698"/>
    <lineage>
        <taxon>Eukaryota</taxon>
        <taxon>Fungi</taxon>
        <taxon>Dikarya</taxon>
        <taxon>Basidiomycota</taxon>
        <taxon>Agaricomycotina</taxon>
        <taxon>Agaricomycetes</taxon>
        <taxon>Agaricomycetidae</taxon>
        <taxon>Agaricales</taxon>
        <taxon>Marasmiineae</taxon>
        <taxon>Mycenaceae</taxon>
        <taxon>Mycena</taxon>
    </lineage>
</organism>
<sequence length="587" mass="64239">MAEPWSPKRSLAEVNALLTAPGTPLEVEERLVDGRILRVYKNQWPSLRAFWLWAATTYSDRVYLVFEDQRYTYKAALAKSLTAAAVFRDVYGIRKGDRVGICSRNYPDYMIAFYACQLLGAVAVLTNAWLPTVPLIHCLTHTSCKLIVLDCERAKRLQPSTGKLGGASLLVLNSHEDKGRRWKGMRCWDEVMAAYDKDTSEILKPDFVDIHPEDNATIMFTSGTTGLPKGVLSTQRQFGTNILNAIVARRRAALRRGEEIPVPAPGSPQPGLLISVPLFHVTGLTSHMMMATFGGAKAVLIRKWVPEEAARVIIEEKLTSAGGVPSMPGDLLETILAKQHYPIEGLSLGGAPAPESLPARARKAFPSVTLSQGYGMTECNAIATSFAGEDYLARPTSCGLPPPVNEISIVAKGRAVPAGEVGEVWIRGPNVMKEYWRDTKATSKVLTKDGWLRTGDLGLLDQEGFLYIKDRIKDIIIRGGENIDSTSVENALFTEGVQEAAAVAVPDIKLGELVAAVVSVSPEFREKITEAGLIALARERLPKFAVPVMVLFLDVLPHNASGKVVKADLRALAGKEWERRRKFAAKL</sequence>
<accession>A0AAD2HMZ8</accession>
<evidence type="ECO:0000259" key="3">
    <source>
        <dbReference type="Pfam" id="PF00501"/>
    </source>
</evidence>
<feature type="domain" description="AMP-binding enzyme C-terminal" evidence="4">
    <location>
        <begin position="489"/>
        <end position="563"/>
    </location>
</feature>
<evidence type="ECO:0000313" key="5">
    <source>
        <dbReference type="EMBL" id="CAK5277834.1"/>
    </source>
</evidence>
<comment type="similarity">
    <text evidence="1">Belongs to the ATP-dependent AMP-binding enzyme family.</text>
</comment>
<evidence type="ECO:0000259" key="4">
    <source>
        <dbReference type="Pfam" id="PF13193"/>
    </source>
</evidence>
<dbReference type="PROSITE" id="PS00455">
    <property type="entry name" value="AMP_BINDING"/>
    <property type="match status" value="1"/>
</dbReference>
<dbReference type="AlphaFoldDB" id="A0AAD2HMZ8"/>
<dbReference type="SUPFAM" id="SSF56801">
    <property type="entry name" value="Acetyl-CoA synthetase-like"/>
    <property type="match status" value="1"/>
</dbReference>
<dbReference type="InterPro" id="IPR020845">
    <property type="entry name" value="AMP-binding_CS"/>
</dbReference>
<dbReference type="GO" id="GO:0031956">
    <property type="term" value="F:medium-chain fatty acid-CoA ligase activity"/>
    <property type="evidence" value="ECO:0007669"/>
    <property type="project" value="TreeGrafter"/>
</dbReference>
<comment type="caution">
    <text evidence="5">The sequence shown here is derived from an EMBL/GenBank/DDBJ whole genome shotgun (WGS) entry which is preliminary data.</text>
</comment>
<dbReference type="PANTHER" id="PTHR43201:SF5">
    <property type="entry name" value="MEDIUM-CHAIN ACYL-COA LIGASE ACSF2, MITOCHONDRIAL"/>
    <property type="match status" value="1"/>
</dbReference>
<keyword evidence="6" id="KW-1185">Reference proteome</keyword>
<dbReference type="Gene3D" id="3.30.300.30">
    <property type="match status" value="1"/>
</dbReference>
<protein>
    <submittedName>
        <fullName evidence="5">Uncharacterized protein</fullName>
    </submittedName>
</protein>